<feature type="coiled-coil region" evidence="1">
    <location>
        <begin position="598"/>
        <end position="632"/>
    </location>
</feature>
<accession>A0A6I9Q1N4</accession>
<dbReference type="GO" id="GO:0060271">
    <property type="term" value="P:cilium assembly"/>
    <property type="evidence" value="ECO:0007669"/>
    <property type="project" value="InterPro"/>
</dbReference>
<feature type="compositionally biased region" description="Basic and acidic residues" evidence="2">
    <location>
        <begin position="286"/>
        <end position="305"/>
    </location>
</feature>
<feature type="region of interest" description="Disordered" evidence="2">
    <location>
        <begin position="519"/>
        <end position="557"/>
    </location>
</feature>
<keyword evidence="1" id="KW-0175">Coiled coil</keyword>
<name>A0A6I9Q1N4_9TELE</name>
<evidence type="ECO:0000256" key="2">
    <source>
        <dbReference type="SAM" id="MobiDB-lite"/>
    </source>
</evidence>
<dbReference type="GO" id="GO:0097539">
    <property type="term" value="C:ciliary transition fiber"/>
    <property type="evidence" value="ECO:0007669"/>
    <property type="project" value="InterPro"/>
</dbReference>
<dbReference type="InterPro" id="IPR033561">
    <property type="entry name" value="FBF1"/>
</dbReference>
<feature type="compositionally biased region" description="Basic and acidic residues" evidence="2">
    <location>
        <begin position="244"/>
        <end position="276"/>
    </location>
</feature>
<feature type="compositionally biased region" description="Low complexity" evidence="2">
    <location>
        <begin position="70"/>
        <end position="79"/>
    </location>
</feature>
<dbReference type="Pfam" id="PF21007">
    <property type="entry name" value="FBF1"/>
    <property type="match status" value="1"/>
</dbReference>
<dbReference type="PANTHER" id="PTHR33689">
    <property type="entry name" value="FAS-BINDING FACTOR 1"/>
    <property type="match status" value="1"/>
</dbReference>
<dbReference type="GO" id="GO:0036064">
    <property type="term" value="C:ciliary basal body"/>
    <property type="evidence" value="ECO:0007669"/>
    <property type="project" value="TreeGrafter"/>
</dbReference>
<evidence type="ECO:0000313" key="5">
    <source>
        <dbReference type="RefSeq" id="XP_010794580.1"/>
    </source>
</evidence>
<sequence length="1142" mass="128654">MASNRKGKPSKNSFGDEDLLDSLFDDGKLPVRGKSTRSGQLNRTSATDNIFSMLAEEVKRDGVDAEDSDVSAADPNDILKNMKDMDDMDADLFAPKKKPSSAPAQLKPFGNEGPKKDSSTIESKAKPGGADEPTTGGRKTYSAPASTAHNYKKFTFSDSGGEDEGQTPGTKDVDDPLADLLDDLLPDETKPEPKSITQKAKREKAPPSPTAILKTPTSKAATKRSDFTFDDDKEDLMDALGFDGDNKNAPKKKEAALWSSKDRSETPQRPRTKLDEILESLTSPRLLERPPTGEKKEQTQEKPQQDKTFTVKETLPEEDLTFGSYQPTLGSTPEGRQSRRHSVRFSTEDVSPSTPEKKPKPSTPVSTRQRPSADWLGLKTNDDQIFAEDDAKETSTDSPIPPSSPSLEKRPSLTGSNATLAVKVAADTPTVPATLAKQTQPEVSKSQPKEEEEEDDWLAGALSRKKGLAVTHSEAKTSKQEVSLGLGEEVDLQSTVSQQVASQAPRAREDTLTSVTEANSTFLGQQSPNAHSTPVREPRTRQAVQHPNQMQNTSSAVQQQVPLSADFLQQLLLQQQMMQSQLLGLGGVNVREQQAGDDQALQARIIQLEGQVKTLQLEREQSQMLLASVQQRHKQDMELMENTNKARVKLLEESAAQRETQARQECEDLMERLAAATRSAEQERSELQAQYQRKLTQAQQDRDREVERLRDLQRKSILEMKKDHEDQVKRLKKLKEEEIDAVTSATSQTRSLTGVIEQMEQFSSRLGDLSSRVESTHEHTAQGLEQGARHRDEQLRMMQERLAQQQKAMAEERTYLKEIISRMDSQLNEQQRQLEKDRWKMTAEQAKAESTQRGLEGERHALSMQINMEREELERAKSALLEEQKSVMQHCAEERRKLAADWTHFHALEKQRHERAEREVSSLLERREGSIIGLAQDQADLKLHTGELKQKQMVVAQERETLERLREELDSEKDRISSTALRLKTRAQEVEAFSKLAAEKFEEGERALQEAKRVETDHEARLRHIHSQTERLRQQEQRILQERTRLSHLQKDTEMLRQDAPISSFAQMTPSLAASVLPNPELTSTLIFPPLTSLANSQSMALQASLTLWKYTAEKDREYLQEEQVFLENLKKKSYRSTFNTD</sequence>
<feature type="compositionally biased region" description="Polar residues" evidence="2">
    <location>
        <begin position="542"/>
        <end position="557"/>
    </location>
</feature>
<evidence type="ECO:0000259" key="3">
    <source>
        <dbReference type="Pfam" id="PF21007"/>
    </source>
</evidence>
<dbReference type="InterPro" id="IPR049390">
    <property type="entry name" value="FBF1_C"/>
</dbReference>
<evidence type="ECO:0000256" key="1">
    <source>
        <dbReference type="SAM" id="Coils"/>
    </source>
</evidence>
<keyword evidence="4" id="KW-1185">Reference proteome</keyword>
<dbReference type="OrthoDB" id="8195456at2759"/>
<feature type="compositionally biased region" description="Acidic residues" evidence="2">
    <location>
        <begin position="228"/>
        <end position="237"/>
    </location>
</feature>
<evidence type="ECO:0000313" key="4">
    <source>
        <dbReference type="Proteomes" id="UP000504611"/>
    </source>
</evidence>
<gene>
    <name evidence="5" type="primary">LOC104966926</name>
</gene>
<dbReference type="RefSeq" id="XP_010794580.1">
    <property type="nucleotide sequence ID" value="XM_010796278.1"/>
</dbReference>
<feature type="compositionally biased region" description="Acidic residues" evidence="2">
    <location>
        <begin position="175"/>
        <end position="186"/>
    </location>
</feature>
<feature type="region of interest" description="Disordered" evidence="2">
    <location>
        <begin position="60"/>
        <end position="483"/>
    </location>
</feature>
<feature type="compositionally biased region" description="Polar residues" evidence="2">
    <location>
        <begin position="323"/>
        <end position="335"/>
    </location>
</feature>
<proteinExistence type="predicted"/>
<feature type="domain" description="Fas-binding factor 1 C-terminal" evidence="3">
    <location>
        <begin position="615"/>
        <end position="1132"/>
    </location>
</feature>
<dbReference type="GO" id="GO:0090162">
    <property type="term" value="P:establishment of epithelial cell polarity"/>
    <property type="evidence" value="ECO:0007669"/>
    <property type="project" value="InterPro"/>
</dbReference>
<feature type="compositionally biased region" description="Basic and acidic residues" evidence="2">
    <location>
        <begin position="113"/>
        <end position="125"/>
    </location>
</feature>
<feature type="region of interest" description="Disordered" evidence="2">
    <location>
        <begin position="1"/>
        <end position="48"/>
    </location>
</feature>
<protein>
    <submittedName>
        <fullName evidence="5">Fas-binding factor 1 homolog isoform X5</fullName>
    </submittedName>
</protein>
<dbReference type="PANTHER" id="PTHR33689:SF1">
    <property type="entry name" value="FAS-BINDING FACTOR 1"/>
    <property type="match status" value="1"/>
</dbReference>
<feature type="compositionally biased region" description="Acidic residues" evidence="2">
    <location>
        <begin position="15"/>
        <end position="24"/>
    </location>
</feature>
<organism evidence="4 5">
    <name type="scientific">Notothenia coriiceps</name>
    <name type="common">black rockcod</name>
    <dbReference type="NCBI Taxonomy" id="8208"/>
    <lineage>
        <taxon>Eukaryota</taxon>
        <taxon>Metazoa</taxon>
        <taxon>Chordata</taxon>
        <taxon>Craniata</taxon>
        <taxon>Vertebrata</taxon>
        <taxon>Euteleostomi</taxon>
        <taxon>Actinopterygii</taxon>
        <taxon>Neopterygii</taxon>
        <taxon>Teleostei</taxon>
        <taxon>Neoteleostei</taxon>
        <taxon>Acanthomorphata</taxon>
        <taxon>Eupercaria</taxon>
        <taxon>Perciformes</taxon>
        <taxon>Notothenioidei</taxon>
        <taxon>Nototheniidae</taxon>
        <taxon>Notothenia</taxon>
    </lineage>
</organism>
<dbReference type="Proteomes" id="UP000504611">
    <property type="component" value="Unplaced"/>
</dbReference>
<feature type="coiled-coil region" evidence="1">
    <location>
        <begin position="659"/>
        <end position="741"/>
    </location>
</feature>
<feature type="compositionally biased region" description="Polar residues" evidence="2">
    <location>
        <begin position="36"/>
        <end position="48"/>
    </location>
</feature>
<dbReference type="GeneID" id="104966926"/>
<reference evidence="5" key="1">
    <citation type="submission" date="2025-08" db="UniProtKB">
        <authorList>
            <consortium name="RefSeq"/>
        </authorList>
    </citation>
    <scope>IDENTIFICATION</scope>
    <source>
        <tissue evidence="5">Muscle</tissue>
    </source>
</reference>
<feature type="compositionally biased region" description="Polar residues" evidence="2">
    <location>
        <begin position="519"/>
        <end position="532"/>
    </location>
</feature>
<dbReference type="AlphaFoldDB" id="A0A6I9Q1N4"/>
<feature type="coiled-coil region" evidence="1">
    <location>
        <begin position="859"/>
        <end position="982"/>
    </location>
</feature>
<dbReference type="GO" id="GO:0005814">
    <property type="term" value="C:centriole"/>
    <property type="evidence" value="ECO:0007669"/>
    <property type="project" value="TreeGrafter"/>
</dbReference>
<feature type="compositionally biased region" description="Polar residues" evidence="2">
    <location>
        <begin position="436"/>
        <end position="446"/>
    </location>
</feature>